<accession>A0ABT4RKA1</accession>
<evidence type="ECO:0000313" key="1">
    <source>
        <dbReference type="EMBL" id="MDA0138771.1"/>
    </source>
</evidence>
<comment type="caution">
    <text evidence="1">The sequence shown here is derived from an EMBL/GenBank/DDBJ whole genome shotgun (WGS) entry which is preliminary data.</text>
</comment>
<sequence>MGAALLAGIPAAAASAQAPAPNYPLTSGDPRIGLAAGAGDTAGKAALGLEHLKNTPLPTTNPSGQPAVNGINSDAAFQGDYAFVGNFSGINIYNIANPAAPVLVKQVYCLGSQNDVSVHGNLLFVSVESQNAKRDCTASTQQAPATPQNRFRGVRIFDISDINNPVNLGGVVTCRGSHTHTLLTPKSDPNNVYIYVSGTSSSSATDQTAIAGLECNNAMADNPNSSFWRIEVIKVPLANPTAAAVVNHSRLFRDETTGRIDGLQNAPQTPQHPCASATPACTPTPPMQSPNLHGAQWQPSPITDACHDITVYEEIGLAAGACEGNGLLIDISDPANPKRIDAVADPLFAYWHGATFSNDGKAILFTDEWGGGNYARCRAADQLSWGADAIYEIVNKKLVFRSYYKLPVAQTTAENCVSHVGNLVPVRGKNIMIQAWYQGGASLIDWTDLSKPKEIGYFDRGPVDANGNPSNGGFWSTYWYNGAIYGTEISRGLDTFKLAPTAGGLTAADIRSAEATQKLVRSNPQSQVSAVYMEAPPVEAPVTGNVPATLSLSLGAAPGLGAFQPGVTQDYFGGTQATVISTAGSALLTVSDPSSTSTGHLVNGTFTMAQPLQVRARKSGAAGTEYFSLTTPKNVFIWNAPVTNDMIEVEFKQSVKDTDPLRTGTYSKTLTFTLSTTQP</sequence>
<protein>
    <recommendedName>
        <fullName evidence="3">LVIVD repeat-containing protein</fullName>
    </recommendedName>
</protein>
<dbReference type="Proteomes" id="UP001147700">
    <property type="component" value="Unassembled WGS sequence"/>
</dbReference>
<keyword evidence="2" id="KW-1185">Reference proteome</keyword>
<reference evidence="1" key="1">
    <citation type="submission" date="2022-10" db="EMBL/GenBank/DDBJ databases">
        <title>The WGS of Solirubrobacter sp. CPCC 204708.</title>
        <authorList>
            <person name="Jiang Z."/>
        </authorList>
    </citation>
    <scope>NUCLEOTIDE SEQUENCE</scope>
    <source>
        <strain evidence="1">CPCC 204708</strain>
    </source>
</reference>
<gene>
    <name evidence="1" type="ORF">OJ962_14810</name>
</gene>
<proteinExistence type="predicted"/>
<name>A0ABT4RKA1_9ACTN</name>
<evidence type="ECO:0008006" key="3">
    <source>
        <dbReference type="Google" id="ProtNLM"/>
    </source>
</evidence>
<dbReference type="RefSeq" id="WP_270006432.1">
    <property type="nucleotide sequence ID" value="NZ_JAPCID010000018.1"/>
</dbReference>
<dbReference type="EMBL" id="JAPCID010000018">
    <property type="protein sequence ID" value="MDA0138771.1"/>
    <property type="molecule type" value="Genomic_DNA"/>
</dbReference>
<evidence type="ECO:0000313" key="2">
    <source>
        <dbReference type="Proteomes" id="UP001147700"/>
    </source>
</evidence>
<organism evidence="1 2">
    <name type="scientific">Solirubrobacter deserti</name>
    <dbReference type="NCBI Taxonomy" id="2282478"/>
    <lineage>
        <taxon>Bacteria</taxon>
        <taxon>Bacillati</taxon>
        <taxon>Actinomycetota</taxon>
        <taxon>Thermoleophilia</taxon>
        <taxon>Solirubrobacterales</taxon>
        <taxon>Solirubrobacteraceae</taxon>
        <taxon>Solirubrobacter</taxon>
    </lineage>
</organism>